<dbReference type="NCBIfam" id="NF009166">
    <property type="entry name" value="PRK12513.1"/>
    <property type="match status" value="1"/>
</dbReference>
<dbReference type="PANTHER" id="PTHR43133:SF8">
    <property type="entry name" value="RNA POLYMERASE SIGMA FACTOR HI_1459-RELATED"/>
    <property type="match status" value="1"/>
</dbReference>
<evidence type="ECO:0000313" key="10">
    <source>
        <dbReference type="Proteomes" id="UP001217838"/>
    </source>
</evidence>
<dbReference type="Proteomes" id="UP001217838">
    <property type="component" value="Unassembled WGS sequence"/>
</dbReference>
<dbReference type="Gene3D" id="1.10.10.10">
    <property type="entry name" value="Winged helix-like DNA-binding domain superfamily/Winged helix DNA-binding domain"/>
    <property type="match status" value="1"/>
</dbReference>
<evidence type="ECO:0000256" key="1">
    <source>
        <dbReference type="ARBA" id="ARBA00010641"/>
    </source>
</evidence>
<dbReference type="InterPro" id="IPR013324">
    <property type="entry name" value="RNA_pol_sigma_r3/r4-like"/>
</dbReference>
<dbReference type="InterPro" id="IPR013325">
    <property type="entry name" value="RNA_pol_sigma_r2"/>
</dbReference>
<reference evidence="9 10" key="1">
    <citation type="submission" date="2022-11" db="EMBL/GenBank/DDBJ databases">
        <title>Minimal conservation of predation-associated metabolite biosynthetic gene clusters underscores biosynthetic potential of Myxococcota including descriptions for ten novel species: Archangium lansinium sp. nov., Myxococcus landrumus sp. nov., Nannocystis bai.</title>
        <authorList>
            <person name="Ahearne A."/>
            <person name="Stevens C."/>
            <person name="Dowd S."/>
        </authorList>
    </citation>
    <scope>NUCLEOTIDE SEQUENCE [LARGE SCALE GENOMIC DNA]</scope>
    <source>
        <strain evidence="9 10">NCELM</strain>
    </source>
</reference>
<dbReference type="SUPFAM" id="SSF88946">
    <property type="entry name" value="Sigma2 domain of RNA polymerase sigma factors"/>
    <property type="match status" value="1"/>
</dbReference>
<dbReference type="RefSeq" id="WP_272001418.1">
    <property type="nucleotide sequence ID" value="NZ_JAQNDN010000015.1"/>
</dbReference>
<evidence type="ECO:0000259" key="8">
    <source>
        <dbReference type="Pfam" id="PF08281"/>
    </source>
</evidence>
<keyword evidence="10" id="KW-1185">Reference proteome</keyword>
<evidence type="ECO:0000313" key="9">
    <source>
        <dbReference type="EMBL" id="MDC0671295.1"/>
    </source>
</evidence>
<dbReference type="Gene3D" id="1.10.1740.10">
    <property type="match status" value="1"/>
</dbReference>
<dbReference type="InterPro" id="IPR014284">
    <property type="entry name" value="RNA_pol_sigma-70_dom"/>
</dbReference>
<feature type="compositionally biased region" description="Basic and acidic residues" evidence="6">
    <location>
        <begin position="8"/>
        <end position="22"/>
    </location>
</feature>
<dbReference type="InterPro" id="IPR007627">
    <property type="entry name" value="RNA_pol_sigma70_r2"/>
</dbReference>
<evidence type="ECO:0000256" key="3">
    <source>
        <dbReference type="ARBA" id="ARBA00023082"/>
    </source>
</evidence>
<comment type="caution">
    <text evidence="9">The sequence shown here is derived from an EMBL/GenBank/DDBJ whole genome shotgun (WGS) entry which is preliminary data.</text>
</comment>
<evidence type="ECO:0000256" key="5">
    <source>
        <dbReference type="ARBA" id="ARBA00023163"/>
    </source>
</evidence>
<feature type="domain" description="RNA polymerase sigma factor 70 region 4 type 2" evidence="8">
    <location>
        <begin position="148"/>
        <end position="201"/>
    </location>
</feature>
<evidence type="ECO:0000256" key="4">
    <source>
        <dbReference type="ARBA" id="ARBA00023125"/>
    </source>
</evidence>
<dbReference type="CDD" id="cd06171">
    <property type="entry name" value="Sigma70_r4"/>
    <property type="match status" value="1"/>
</dbReference>
<dbReference type="NCBIfam" id="TIGR02937">
    <property type="entry name" value="sigma70-ECF"/>
    <property type="match status" value="1"/>
</dbReference>
<dbReference type="Pfam" id="PF08281">
    <property type="entry name" value="Sigma70_r4_2"/>
    <property type="match status" value="1"/>
</dbReference>
<feature type="region of interest" description="Disordered" evidence="6">
    <location>
        <begin position="1"/>
        <end position="22"/>
    </location>
</feature>
<feature type="domain" description="RNA polymerase sigma-70 region 2" evidence="7">
    <location>
        <begin position="40"/>
        <end position="106"/>
    </location>
</feature>
<keyword evidence="5" id="KW-0804">Transcription</keyword>
<keyword evidence="2" id="KW-0805">Transcription regulation</keyword>
<comment type="similarity">
    <text evidence="1">Belongs to the sigma-70 factor family. ECF subfamily.</text>
</comment>
<dbReference type="Pfam" id="PF04542">
    <property type="entry name" value="Sigma70_r2"/>
    <property type="match status" value="1"/>
</dbReference>
<keyword evidence="4" id="KW-0238">DNA-binding</keyword>
<dbReference type="PANTHER" id="PTHR43133">
    <property type="entry name" value="RNA POLYMERASE ECF-TYPE SIGMA FACTO"/>
    <property type="match status" value="1"/>
</dbReference>
<gene>
    <name evidence="9" type="ORF">POL58_26295</name>
</gene>
<evidence type="ECO:0000256" key="2">
    <source>
        <dbReference type="ARBA" id="ARBA00023015"/>
    </source>
</evidence>
<accession>A0ABT5BAZ3</accession>
<dbReference type="InterPro" id="IPR013249">
    <property type="entry name" value="RNA_pol_sigma70_r4_t2"/>
</dbReference>
<keyword evidence="3" id="KW-0731">Sigma factor</keyword>
<protein>
    <submittedName>
        <fullName evidence="9">RNA polymerase sigma factor</fullName>
    </submittedName>
</protein>
<dbReference type="EMBL" id="JAQNDN010000015">
    <property type="protein sequence ID" value="MDC0671295.1"/>
    <property type="molecule type" value="Genomic_DNA"/>
</dbReference>
<organism evidence="9 10">
    <name type="scientific">Nannocystis radixulma</name>
    <dbReference type="NCBI Taxonomy" id="2995305"/>
    <lineage>
        <taxon>Bacteria</taxon>
        <taxon>Pseudomonadati</taxon>
        <taxon>Myxococcota</taxon>
        <taxon>Polyangia</taxon>
        <taxon>Nannocystales</taxon>
        <taxon>Nannocystaceae</taxon>
        <taxon>Nannocystis</taxon>
    </lineage>
</organism>
<proteinExistence type="inferred from homology"/>
<dbReference type="InterPro" id="IPR039425">
    <property type="entry name" value="RNA_pol_sigma-70-like"/>
</dbReference>
<name>A0ABT5BAZ3_9BACT</name>
<evidence type="ECO:0000256" key="6">
    <source>
        <dbReference type="SAM" id="MobiDB-lite"/>
    </source>
</evidence>
<evidence type="ECO:0000259" key="7">
    <source>
        <dbReference type="Pfam" id="PF04542"/>
    </source>
</evidence>
<dbReference type="InterPro" id="IPR036388">
    <property type="entry name" value="WH-like_DNA-bd_sf"/>
</dbReference>
<dbReference type="SUPFAM" id="SSF88659">
    <property type="entry name" value="Sigma3 and sigma4 domains of RNA polymerase sigma factors"/>
    <property type="match status" value="1"/>
</dbReference>
<sequence>MAAIEGMDDPHRNGRPPEPRSDEALMLSFRDGDARAFEELVSRHRRGLFNFLLRSVQNRSRAEELLQEVFLRVVRSKDRYERTAKLTTWLYTIARNLCVDESRRAKFRRTTSLDTPRKGVDDEGPAMVETVAADEVPTDERAAAPQIRQRIARAIDLLPEDQREVFLMRQINGLSFKEIGDIVGAPENTVKSRMRYALEKLRQDLADFNL</sequence>